<evidence type="ECO:0000259" key="17">
    <source>
        <dbReference type="PROSITE" id="PS50857"/>
    </source>
</evidence>
<comment type="subcellular location">
    <subcellularLocation>
        <location evidence="2">Membrane</location>
        <topology evidence="2">Multi-pass membrane protein</topology>
    </subcellularLocation>
</comment>
<dbReference type="GO" id="GO:0016020">
    <property type="term" value="C:membrane"/>
    <property type="evidence" value="ECO:0007669"/>
    <property type="project" value="UniProtKB-SubCell"/>
</dbReference>
<evidence type="ECO:0000313" key="18">
    <source>
        <dbReference type="EMBL" id="AAG12188.2"/>
    </source>
</evidence>
<evidence type="ECO:0000256" key="7">
    <source>
        <dbReference type="ARBA" id="ARBA00022723"/>
    </source>
</evidence>
<dbReference type="Gene3D" id="2.60.40.420">
    <property type="entry name" value="Cupredoxins - blue copper proteins"/>
    <property type="match status" value="1"/>
</dbReference>
<geneLocation type="mitochondrion" evidence="18"/>
<keyword evidence="11 16" id="KW-1133">Transmembrane helix</keyword>
<dbReference type="AlphaFoldDB" id="Q9B8U3"/>
<evidence type="ECO:0000256" key="10">
    <source>
        <dbReference type="ARBA" id="ARBA00022982"/>
    </source>
</evidence>
<evidence type="ECO:0000256" key="2">
    <source>
        <dbReference type="ARBA" id="ARBA00004141"/>
    </source>
</evidence>
<dbReference type="InterPro" id="IPR002429">
    <property type="entry name" value="CcO_II-like_C"/>
</dbReference>
<gene>
    <name evidence="18" type="primary">cox2</name>
</gene>
<dbReference type="Gene3D" id="1.10.287.90">
    <property type="match status" value="1"/>
</dbReference>
<dbReference type="SUPFAM" id="SSF81464">
    <property type="entry name" value="Cytochrome c oxidase subunit II-like, transmembrane region"/>
    <property type="match status" value="1"/>
</dbReference>
<feature type="domain" description="Cytochrome oxidase subunit II copper A binding" evidence="17">
    <location>
        <begin position="97"/>
        <end position="219"/>
    </location>
</feature>
<evidence type="ECO:0000256" key="3">
    <source>
        <dbReference type="ARBA" id="ARBA00007866"/>
    </source>
</evidence>
<evidence type="ECO:0000256" key="6">
    <source>
        <dbReference type="ARBA" id="ARBA00022692"/>
    </source>
</evidence>
<dbReference type="RefSeq" id="NP_065431.3">
    <property type="nucleotide sequence ID" value="NC_002529.1"/>
</dbReference>
<keyword evidence="6 16" id="KW-0812">Transmembrane</keyword>
<dbReference type="PANTHER" id="PTHR22888:SF9">
    <property type="entry name" value="CYTOCHROME C OXIDASE SUBUNIT 2"/>
    <property type="match status" value="1"/>
</dbReference>
<dbReference type="GO" id="GO:0005507">
    <property type="term" value="F:copper ion binding"/>
    <property type="evidence" value="ECO:0007669"/>
    <property type="project" value="InterPro"/>
</dbReference>
<feature type="transmembrane region" description="Helical" evidence="16">
    <location>
        <begin position="69"/>
        <end position="91"/>
    </location>
</feature>
<dbReference type="EMBL" id="AF217449">
    <property type="protein sequence ID" value="AAG12188.2"/>
    <property type="molecule type" value="Genomic_DNA"/>
</dbReference>
<organism evidence="18">
    <name type="scientific">Schistosoma mekongi</name>
    <name type="common">Parasitic worm</name>
    <dbReference type="NCBI Taxonomy" id="38744"/>
    <lineage>
        <taxon>Eukaryota</taxon>
        <taxon>Metazoa</taxon>
        <taxon>Spiralia</taxon>
        <taxon>Lophotrochozoa</taxon>
        <taxon>Platyhelminthes</taxon>
        <taxon>Trematoda</taxon>
        <taxon>Digenea</taxon>
        <taxon>Strigeidida</taxon>
        <taxon>Schistosomatoidea</taxon>
        <taxon>Schistosomatidae</taxon>
        <taxon>Schistosoma</taxon>
    </lineage>
</organism>
<evidence type="ECO:0000256" key="13">
    <source>
        <dbReference type="ARBA" id="ARBA00023136"/>
    </source>
</evidence>
<keyword evidence="18" id="KW-0496">Mitochondrion</keyword>
<dbReference type="GO" id="GO:0042773">
    <property type="term" value="P:ATP synthesis coupled electron transport"/>
    <property type="evidence" value="ECO:0007669"/>
    <property type="project" value="TreeGrafter"/>
</dbReference>
<evidence type="ECO:0000256" key="1">
    <source>
        <dbReference type="ARBA" id="ARBA00001935"/>
    </source>
</evidence>
<evidence type="ECO:0000256" key="16">
    <source>
        <dbReference type="SAM" id="Phobius"/>
    </source>
</evidence>
<dbReference type="EC" id="7.1.1.9" evidence="4"/>
<sequence>MVVLEESGASIYNMNQGIYNVLVYYNLVQYVLFLCCFIPLWCMIVMCYQIYVSRNMNVVLPSESPFLEFIWTLIPTLMVIVLCFLNINYLVCSKVSVMNEPVKIVGHQWYWTYEYSNGLIYDSFMTDLINGVNKPLRLGRGISYILLVTSNDVIHSFSIPDLGIKIDAIPGRINSIVKKFDRYGVFVGYCTELCGAGHSYMPIVAEIVDSSVFADKVANVPKTVKKKWYIFW</sequence>
<dbReference type="GO" id="GO:0004129">
    <property type="term" value="F:cytochrome-c oxidase activity"/>
    <property type="evidence" value="ECO:0007669"/>
    <property type="project" value="UniProtKB-EC"/>
</dbReference>
<dbReference type="InterPro" id="IPR008972">
    <property type="entry name" value="Cupredoxin"/>
</dbReference>
<dbReference type="SUPFAM" id="SSF49503">
    <property type="entry name" value="Cupredoxins"/>
    <property type="match status" value="1"/>
</dbReference>
<dbReference type="PROSITE" id="PS50857">
    <property type="entry name" value="COX2_CUA"/>
    <property type="match status" value="1"/>
</dbReference>
<evidence type="ECO:0000256" key="8">
    <source>
        <dbReference type="ARBA" id="ARBA00022842"/>
    </source>
</evidence>
<name>Q9B8U3_SCHME</name>
<keyword evidence="8" id="KW-0460">Magnesium</keyword>
<accession>Q9B8U3</accession>
<dbReference type="InterPro" id="IPR045187">
    <property type="entry name" value="CcO_II"/>
</dbReference>
<evidence type="ECO:0000256" key="4">
    <source>
        <dbReference type="ARBA" id="ARBA00012949"/>
    </source>
</evidence>
<protein>
    <recommendedName>
        <fullName evidence="4">cytochrome-c oxidase</fullName>
        <ecNumber evidence="4">7.1.1.9</ecNumber>
    </recommendedName>
    <alternativeName>
        <fullName evidence="14">Cytochrome c oxidase polypeptide II</fullName>
    </alternativeName>
</protein>
<evidence type="ECO:0000256" key="15">
    <source>
        <dbReference type="ARBA" id="ARBA00049512"/>
    </source>
</evidence>
<dbReference type="Pfam" id="PF00116">
    <property type="entry name" value="COX2"/>
    <property type="match status" value="1"/>
</dbReference>
<dbReference type="CTD" id="4513"/>
<comment type="similarity">
    <text evidence="3">Belongs to the cytochrome c oxidase subunit 2 family.</text>
</comment>
<evidence type="ECO:0000256" key="11">
    <source>
        <dbReference type="ARBA" id="ARBA00022989"/>
    </source>
</evidence>
<keyword evidence="9" id="KW-1278">Translocase</keyword>
<dbReference type="PANTHER" id="PTHR22888">
    <property type="entry name" value="CYTOCHROME C OXIDASE, SUBUNIT II"/>
    <property type="match status" value="1"/>
</dbReference>
<dbReference type="InterPro" id="IPR036257">
    <property type="entry name" value="Cyt_c_oxidase_su2_TM_sf"/>
</dbReference>
<dbReference type="PROSITE" id="PS00078">
    <property type="entry name" value="COX2"/>
    <property type="match status" value="1"/>
</dbReference>
<keyword evidence="7" id="KW-0479">Metal-binding</keyword>
<proteinExistence type="inferred from homology"/>
<evidence type="ECO:0000256" key="9">
    <source>
        <dbReference type="ARBA" id="ARBA00022967"/>
    </source>
</evidence>
<keyword evidence="5" id="KW-0813">Transport</keyword>
<comment type="catalytic activity">
    <reaction evidence="15">
        <text>4 Fe(II)-[cytochrome c] + O2 + 8 H(+)(in) = 4 Fe(III)-[cytochrome c] + 2 H2O + 4 H(+)(out)</text>
        <dbReference type="Rhea" id="RHEA:11436"/>
        <dbReference type="Rhea" id="RHEA-COMP:10350"/>
        <dbReference type="Rhea" id="RHEA-COMP:14399"/>
        <dbReference type="ChEBI" id="CHEBI:15377"/>
        <dbReference type="ChEBI" id="CHEBI:15378"/>
        <dbReference type="ChEBI" id="CHEBI:15379"/>
        <dbReference type="ChEBI" id="CHEBI:29033"/>
        <dbReference type="ChEBI" id="CHEBI:29034"/>
        <dbReference type="EC" id="7.1.1.9"/>
    </reaction>
    <physiologicalReaction direction="left-to-right" evidence="15">
        <dbReference type="Rhea" id="RHEA:11437"/>
    </physiologicalReaction>
</comment>
<dbReference type="InterPro" id="IPR001505">
    <property type="entry name" value="Copper_CuA"/>
</dbReference>
<feature type="transmembrane region" description="Helical" evidence="16">
    <location>
        <begin position="27"/>
        <end position="48"/>
    </location>
</feature>
<reference evidence="18" key="1">
    <citation type="journal article" date="2000" name="Mol. Biol. Evol.">
        <title>Phylogenies inferred from mitochondrial gene orders-a cautionary tale from the parasitic flatworms.</title>
        <authorList>
            <person name="Le T.H."/>
            <person name="Blair D."/>
            <person name="Agatsuma T."/>
            <person name="Humair P.F."/>
            <person name="Campbell N.J."/>
            <person name="Iwagami M."/>
            <person name="Littlewood D.T."/>
            <person name="Peacock B."/>
            <person name="Johnston D.A."/>
            <person name="Bartley J."/>
            <person name="Rollinson D."/>
            <person name="Herniou E.A."/>
            <person name="Zarlenga D.S."/>
            <person name="McManus D.P."/>
        </authorList>
    </citation>
    <scope>NUCLEOTIDE SEQUENCE</scope>
    <source>
        <strain evidence="18">Khong Island</strain>
    </source>
</reference>
<dbReference type="GeneID" id="800011"/>
<keyword evidence="12" id="KW-0186">Copper</keyword>
<evidence type="ECO:0000256" key="5">
    <source>
        <dbReference type="ARBA" id="ARBA00022448"/>
    </source>
</evidence>
<keyword evidence="13 16" id="KW-0472">Membrane</keyword>
<evidence type="ECO:0000256" key="14">
    <source>
        <dbReference type="ARBA" id="ARBA00031389"/>
    </source>
</evidence>
<dbReference type="PRINTS" id="PR01166">
    <property type="entry name" value="CYCOXIDASEII"/>
</dbReference>
<comment type="cofactor">
    <cofactor evidence="1">
        <name>Cu cation</name>
        <dbReference type="ChEBI" id="CHEBI:23378"/>
    </cofactor>
</comment>
<keyword evidence="10" id="KW-0249">Electron transport</keyword>
<evidence type="ECO:0000256" key="12">
    <source>
        <dbReference type="ARBA" id="ARBA00023008"/>
    </source>
</evidence>